<reference evidence="2 3" key="1">
    <citation type="journal article" date="2024" name="Plant Biotechnol. J.">
        <title>Dendrobium thyrsiflorum genome and its molecular insights into genes involved in important horticultural traits.</title>
        <authorList>
            <person name="Chen B."/>
            <person name="Wang J.Y."/>
            <person name="Zheng P.J."/>
            <person name="Li K.L."/>
            <person name="Liang Y.M."/>
            <person name="Chen X.F."/>
            <person name="Zhang C."/>
            <person name="Zhao X."/>
            <person name="He X."/>
            <person name="Zhang G.Q."/>
            <person name="Liu Z.J."/>
            <person name="Xu Q."/>
        </authorList>
    </citation>
    <scope>NUCLEOTIDE SEQUENCE [LARGE SCALE GENOMIC DNA]</scope>
    <source>
        <strain evidence="2">GZMU011</strain>
    </source>
</reference>
<proteinExistence type="predicted"/>
<name>A0ABD0VU84_DENTH</name>
<gene>
    <name evidence="2" type="ORF">M5K25_002539</name>
</gene>
<evidence type="ECO:0000313" key="3">
    <source>
        <dbReference type="Proteomes" id="UP001552299"/>
    </source>
</evidence>
<organism evidence="2 3">
    <name type="scientific">Dendrobium thyrsiflorum</name>
    <name type="common">Pinecone-like raceme dendrobium</name>
    <name type="synonym">Orchid</name>
    <dbReference type="NCBI Taxonomy" id="117978"/>
    <lineage>
        <taxon>Eukaryota</taxon>
        <taxon>Viridiplantae</taxon>
        <taxon>Streptophyta</taxon>
        <taxon>Embryophyta</taxon>
        <taxon>Tracheophyta</taxon>
        <taxon>Spermatophyta</taxon>
        <taxon>Magnoliopsida</taxon>
        <taxon>Liliopsida</taxon>
        <taxon>Asparagales</taxon>
        <taxon>Orchidaceae</taxon>
        <taxon>Epidendroideae</taxon>
        <taxon>Malaxideae</taxon>
        <taxon>Dendrobiinae</taxon>
        <taxon>Dendrobium</taxon>
    </lineage>
</organism>
<comment type="caution">
    <text evidence="2">The sequence shown here is derived from an EMBL/GenBank/DDBJ whole genome shotgun (WGS) entry which is preliminary data.</text>
</comment>
<accession>A0ABD0VU84</accession>
<evidence type="ECO:0000313" key="2">
    <source>
        <dbReference type="EMBL" id="KAL0926321.1"/>
    </source>
</evidence>
<sequence length="347" mass="39662">MKGIFGWGGDWREFLKFQELQHHRRRTPVNCRRPPPDFHLATTRRQSSVGPPPEARHPVGPPPEARVLPNHHLRPDTLPDYHLRPDVLPDHHLTSDFHLTSICNKILTSLSNIGPPSDTYIKLSTSNNTNWSSLRLHSSEIAFFTFAYLSKEEGRDCKDLRHTNPSSEREDQTLRNHCSASFENEISSLFHEILSFLKEAILLNGSISNTNGSLMRRSLSMRWQLLVVSTSRYPPREIRLGQFLIVKYHSAASLAISSARGRDLPYPFVESPVFIIDLYSVSGKDDSLDLGVVLSQPFQLLLHARLPSDLVFQVIRASMDDFIHDWTNKPFRHGSDDRGRESRTTEQ</sequence>
<dbReference type="AlphaFoldDB" id="A0ABD0VU84"/>
<dbReference type="EMBL" id="JANQDX010000003">
    <property type="protein sequence ID" value="KAL0926321.1"/>
    <property type="molecule type" value="Genomic_DNA"/>
</dbReference>
<keyword evidence="3" id="KW-1185">Reference proteome</keyword>
<evidence type="ECO:0000256" key="1">
    <source>
        <dbReference type="SAM" id="MobiDB-lite"/>
    </source>
</evidence>
<dbReference type="Proteomes" id="UP001552299">
    <property type="component" value="Unassembled WGS sequence"/>
</dbReference>
<protein>
    <submittedName>
        <fullName evidence="2">Uncharacterized protein</fullName>
    </submittedName>
</protein>
<feature type="region of interest" description="Disordered" evidence="1">
    <location>
        <begin position="23"/>
        <end position="72"/>
    </location>
</feature>